<reference evidence="2" key="1">
    <citation type="journal article" date="2022" name="Mol. Ecol. Resour.">
        <title>The genomes of chicory, endive, great burdock and yacon provide insights into Asteraceae palaeo-polyploidization history and plant inulin production.</title>
        <authorList>
            <person name="Fan W."/>
            <person name="Wang S."/>
            <person name="Wang H."/>
            <person name="Wang A."/>
            <person name="Jiang F."/>
            <person name="Liu H."/>
            <person name="Zhao H."/>
            <person name="Xu D."/>
            <person name="Zhang Y."/>
        </authorList>
    </citation>
    <scope>NUCLEOTIDE SEQUENCE [LARGE SCALE GENOMIC DNA]</scope>
    <source>
        <strain evidence="2">cv. Niubang</strain>
    </source>
</reference>
<protein>
    <submittedName>
        <fullName evidence="1">Uncharacterized protein</fullName>
    </submittedName>
</protein>
<gene>
    <name evidence="1" type="ORF">L6452_18451</name>
</gene>
<name>A0ACB9C6J0_ARCLA</name>
<evidence type="ECO:0000313" key="2">
    <source>
        <dbReference type="Proteomes" id="UP001055879"/>
    </source>
</evidence>
<sequence>MEEGEFNGVIGDRKDRKLNRVDDDLGIMWFKDQEDRNFLVHVDCVIFDDDTTFAFGASDKSRGPFSSIVRLVVGEIVKPIQALAQFLGSKRSSSLTIGNNIDGDDDDLEVMVNNKVVDGDEKRE</sequence>
<reference evidence="1 2" key="2">
    <citation type="journal article" date="2022" name="Mol. Ecol. Resour.">
        <title>The genomes of chicory, endive, great burdock and yacon provide insights into Asteraceae paleo-polyploidization history and plant inulin production.</title>
        <authorList>
            <person name="Fan W."/>
            <person name="Wang S."/>
            <person name="Wang H."/>
            <person name="Wang A."/>
            <person name="Jiang F."/>
            <person name="Liu H."/>
            <person name="Zhao H."/>
            <person name="Xu D."/>
            <person name="Zhang Y."/>
        </authorList>
    </citation>
    <scope>NUCLEOTIDE SEQUENCE [LARGE SCALE GENOMIC DNA]</scope>
    <source>
        <strain evidence="2">cv. Niubang</strain>
    </source>
</reference>
<accession>A0ACB9C6J0</accession>
<dbReference type="Proteomes" id="UP001055879">
    <property type="component" value="Linkage Group LG05"/>
</dbReference>
<keyword evidence="2" id="KW-1185">Reference proteome</keyword>
<proteinExistence type="predicted"/>
<dbReference type="EMBL" id="CM042051">
    <property type="protein sequence ID" value="KAI3729783.1"/>
    <property type="molecule type" value="Genomic_DNA"/>
</dbReference>
<comment type="caution">
    <text evidence="1">The sequence shown here is derived from an EMBL/GenBank/DDBJ whole genome shotgun (WGS) entry which is preliminary data.</text>
</comment>
<evidence type="ECO:0000313" key="1">
    <source>
        <dbReference type="EMBL" id="KAI3729783.1"/>
    </source>
</evidence>
<organism evidence="1 2">
    <name type="scientific">Arctium lappa</name>
    <name type="common">Greater burdock</name>
    <name type="synonym">Lappa major</name>
    <dbReference type="NCBI Taxonomy" id="4217"/>
    <lineage>
        <taxon>Eukaryota</taxon>
        <taxon>Viridiplantae</taxon>
        <taxon>Streptophyta</taxon>
        <taxon>Embryophyta</taxon>
        <taxon>Tracheophyta</taxon>
        <taxon>Spermatophyta</taxon>
        <taxon>Magnoliopsida</taxon>
        <taxon>eudicotyledons</taxon>
        <taxon>Gunneridae</taxon>
        <taxon>Pentapetalae</taxon>
        <taxon>asterids</taxon>
        <taxon>campanulids</taxon>
        <taxon>Asterales</taxon>
        <taxon>Asteraceae</taxon>
        <taxon>Carduoideae</taxon>
        <taxon>Cardueae</taxon>
        <taxon>Arctiinae</taxon>
        <taxon>Arctium</taxon>
    </lineage>
</organism>